<name>A0A0D2CHX0_9EURO</name>
<dbReference type="EMBL" id="KN847323">
    <property type="protein sequence ID" value="KIW49412.1"/>
    <property type="molecule type" value="Genomic_DNA"/>
</dbReference>
<keyword evidence="3" id="KW-1185">Reference proteome</keyword>
<accession>A0A0D2CHX0</accession>
<organism evidence="2 3">
    <name type="scientific">Exophiala xenobiotica</name>
    <dbReference type="NCBI Taxonomy" id="348802"/>
    <lineage>
        <taxon>Eukaryota</taxon>
        <taxon>Fungi</taxon>
        <taxon>Dikarya</taxon>
        <taxon>Ascomycota</taxon>
        <taxon>Pezizomycotina</taxon>
        <taxon>Eurotiomycetes</taxon>
        <taxon>Chaetothyriomycetidae</taxon>
        <taxon>Chaetothyriales</taxon>
        <taxon>Herpotrichiellaceae</taxon>
        <taxon>Exophiala</taxon>
    </lineage>
</organism>
<feature type="domain" description="Heterokaryon incompatibility" evidence="1">
    <location>
        <begin position="45"/>
        <end position="189"/>
    </location>
</feature>
<dbReference type="RefSeq" id="XP_013309996.1">
    <property type="nucleotide sequence ID" value="XM_013454542.1"/>
</dbReference>
<dbReference type="InterPro" id="IPR052895">
    <property type="entry name" value="HetReg/Transcr_Mod"/>
</dbReference>
<dbReference type="GeneID" id="25333000"/>
<evidence type="ECO:0000259" key="1">
    <source>
        <dbReference type="Pfam" id="PF06985"/>
    </source>
</evidence>
<proteinExistence type="predicted"/>
<evidence type="ECO:0000313" key="3">
    <source>
        <dbReference type="Proteomes" id="UP000054342"/>
    </source>
</evidence>
<sequence>MSTPLYTTLPNSTSTRVLTIYPCSTDSETLSASLAIIDIDKYPTFDAVSYTWGTDLDEQEIIVDGHRLRIRKNLHDFLLQLRREKQRRPIWIDALSISQTDLDEKAQQVQMIGRIFGAARRVFVWTGLHADGSEKLFRDIKARTSVLGMARGLMTSKKASKSKDQESNVLAWINFINRPYFGRVWIIQELALAQGLTVYSGDDSLDWQPLIESSAGLRGVRNQLGQISAGEARVVHQRGDTRHGQLGAGMLDIIIALRRSAQKDDEVGDVEQKSAREISMLSREFQHAECSDRRDRIYALLSLEYLPQERSPYRDLEPLVVDYTIDIPNLFIATCRQRLAISHENIPLSSNDPSLVMFRDIEASMKLLGQPILLESRHVEVTAGLIEGLILTPAELNTILETVATGIRETAAEWKWWCYFAGLVVVAMFVEGEKWESPSRRESTAIPQQMQESIRKALLRDGIGIVGEYLRSL</sequence>
<dbReference type="Proteomes" id="UP000054342">
    <property type="component" value="Unassembled WGS sequence"/>
</dbReference>
<dbReference type="Pfam" id="PF06985">
    <property type="entry name" value="HET"/>
    <property type="match status" value="1"/>
</dbReference>
<dbReference type="PANTHER" id="PTHR24148">
    <property type="entry name" value="ANKYRIN REPEAT DOMAIN-CONTAINING PROTEIN 39 HOMOLOG-RELATED"/>
    <property type="match status" value="1"/>
</dbReference>
<dbReference type="OrthoDB" id="4161734at2759"/>
<protein>
    <recommendedName>
        <fullName evidence="1">Heterokaryon incompatibility domain-containing protein</fullName>
    </recommendedName>
</protein>
<dbReference type="PANTHER" id="PTHR24148:SF64">
    <property type="entry name" value="HETEROKARYON INCOMPATIBILITY DOMAIN-CONTAINING PROTEIN"/>
    <property type="match status" value="1"/>
</dbReference>
<reference evidence="2 3" key="1">
    <citation type="submission" date="2015-01" db="EMBL/GenBank/DDBJ databases">
        <title>The Genome Sequence of Exophiala xenobiotica CBS118157.</title>
        <authorList>
            <consortium name="The Broad Institute Genomics Platform"/>
            <person name="Cuomo C."/>
            <person name="de Hoog S."/>
            <person name="Gorbushina A."/>
            <person name="Stielow B."/>
            <person name="Teixiera M."/>
            <person name="Abouelleil A."/>
            <person name="Chapman S.B."/>
            <person name="Priest M."/>
            <person name="Young S.K."/>
            <person name="Wortman J."/>
            <person name="Nusbaum C."/>
            <person name="Birren B."/>
        </authorList>
    </citation>
    <scope>NUCLEOTIDE SEQUENCE [LARGE SCALE GENOMIC DNA]</scope>
    <source>
        <strain evidence="2 3">CBS 118157</strain>
    </source>
</reference>
<dbReference type="STRING" id="348802.A0A0D2CHX0"/>
<evidence type="ECO:0000313" key="2">
    <source>
        <dbReference type="EMBL" id="KIW49412.1"/>
    </source>
</evidence>
<dbReference type="InterPro" id="IPR010730">
    <property type="entry name" value="HET"/>
</dbReference>
<dbReference type="HOGENOM" id="CLU_577512_0_0_1"/>
<gene>
    <name evidence="2" type="ORF">PV05_11092</name>
</gene>
<dbReference type="AlphaFoldDB" id="A0A0D2CHX0"/>